<evidence type="ECO:0000313" key="4">
    <source>
        <dbReference type="RefSeq" id="XP_026125649.1"/>
    </source>
</evidence>
<reference evidence="4" key="1">
    <citation type="submission" date="2025-08" db="UniProtKB">
        <authorList>
            <consortium name="RefSeq"/>
        </authorList>
    </citation>
    <scope>IDENTIFICATION</scope>
    <source>
        <strain evidence="4">Wakin</strain>
        <tissue evidence="4">Muscle</tissue>
    </source>
</reference>
<sequence>MTHLLGRQDCIDSLRRDLIDLQGAVLDVFSKTGPVRFPSWKFPDKLSCNLDLVSLLEEYDYVDGDEEFSQHSHIVLQELLIDRLMLLLQSFNVHAELLLEKQRVLSSDQHEASVSIGPVVKCYWRNLLQLSWQQAKESTSSGQQPPSQQSPSITRTAANTTTSNTHKTQSTSMTSVQKTITDTPVSTPQHERASTAGSCVSIHTVGCQTVESSLVPCEACACVQAVLKENSGALVSLCQSLGLPCSMQGFLEAVEETQQLGRLSACDIAQWASEQRRDMSRVGKHVLEVRETVEPLKKKLKETEMEREKLRKQLSDVVKTEKEERKKMEEERERRMQEVKSRAEEAVRRLKQEEEELKRGITLLEQRNSELMAELNLQTEAKQSLEYERATLQEEVHRLHSLETMLREVEESRQNLEKELRSTQTLLDKESAKNHSVQHQNEALQVKQAALRKHLDVLVQQTEDLHGSLEECEDEKADLANKLTQIIQEKDALQEQFTQQQSHCSSLSTEKQQQQTQITELEESVSRLKEMLEEASQRERILVAFPELSPQAAPQTTGDVICDMEQQLKANSVRIRILQQENTTLSNSLTRLKDREEKLQRSSDSGIVEIDRGREAPVMGPLDNPSTPSSASTPISPSSILHHQTLSLSLHQDVEERYMNIRQAARTRSAGTRRRRK</sequence>
<dbReference type="GeneID" id="113107386"/>
<dbReference type="PANTHER" id="PTHR43696:SF9">
    <property type="entry name" value="COILED-COIL DOMAIN-CONTAINING PROTEIN 157"/>
    <property type="match status" value="1"/>
</dbReference>
<feature type="coiled-coil region" evidence="1">
    <location>
        <begin position="293"/>
        <end position="433"/>
    </location>
</feature>
<dbReference type="PANTHER" id="PTHR43696">
    <property type="entry name" value="COILED-COIL DOMAIN-CONTAINING PROTEIN 157"/>
    <property type="match status" value="1"/>
</dbReference>
<feature type="region of interest" description="Disordered" evidence="2">
    <location>
        <begin position="595"/>
        <end position="638"/>
    </location>
</feature>
<dbReference type="RefSeq" id="XP_026125649.1">
    <property type="nucleotide sequence ID" value="XM_026269864.1"/>
</dbReference>
<name>A0A6P6PX68_CARAU</name>
<evidence type="ECO:0000256" key="1">
    <source>
        <dbReference type="SAM" id="Coils"/>
    </source>
</evidence>
<feature type="region of interest" description="Disordered" evidence="2">
    <location>
        <begin position="135"/>
        <end position="193"/>
    </location>
</feature>
<dbReference type="Proteomes" id="UP000515129">
    <property type="component" value="Chromosome 8"/>
</dbReference>
<proteinExistence type="predicted"/>
<protein>
    <submittedName>
        <fullName evidence="4">Coiled-coil domain-containing protein 157 isoform X1</fullName>
    </submittedName>
</protein>
<feature type="compositionally biased region" description="Low complexity" evidence="2">
    <location>
        <begin position="138"/>
        <end position="172"/>
    </location>
</feature>
<evidence type="ECO:0000256" key="2">
    <source>
        <dbReference type="SAM" id="MobiDB-lite"/>
    </source>
</evidence>
<keyword evidence="3" id="KW-1185">Reference proteome</keyword>
<organism evidence="3 4">
    <name type="scientific">Carassius auratus</name>
    <name type="common">Goldfish</name>
    <dbReference type="NCBI Taxonomy" id="7957"/>
    <lineage>
        <taxon>Eukaryota</taxon>
        <taxon>Metazoa</taxon>
        <taxon>Chordata</taxon>
        <taxon>Craniata</taxon>
        <taxon>Vertebrata</taxon>
        <taxon>Euteleostomi</taxon>
        <taxon>Actinopterygii</taxon>
        <taxon>Neopterygii</taxon>
        <taxon>Teleostei</taxon>
        <taxon>Ostariophysi</taxon>
        <taxon>Cypriniformes</taxon>
        <taxon>Cyprinidae</taxon>
        <taxon>Cyprininae</taxon>
        <taxon>Carassius</taxon>
    </lineage>
</organism>
<dbReference type="OrthoDB" id="10051906at2759"/>
<feature type="coiled-coil region" evidence="1">
    <location>
        <begin position="469"/>
        <end position="538"/>
    </location>
</feature>
<dbReference type="CTD" id="550631"/>
<feature type="compositionally biased region" description="Polar residues" evidence="2">
    <location>
        <begin position="173"/>
        <end position="188"/>
    </location>
</feature>
<dbReference type="AlphaFoldDB" id="A0A6P6PX68"/>
<dbReference type="InterPro" id="IPR029681">
    <property type="entry name" value="CCDC157"/>
</dbReference>
<dbReference type="KEGG" id="caua:113107386"/>
<keyword evidence="1" id="KW-0175">Coiled coil</keyword>
<gene>
    <name evidence="4" type="primary">ccdc157</name>
</gene>
<evidence type="ECO:0000313" key="3">
    <source>
        <dbReference type="Proteomes" id="UP000515129"/>
    </source>
</evidence>
<feature type="compositionally biased region" description="Low complexity" evidence="2">
    <location>
        <begin position="625"/>
        <end position="638"/>
    </location>
</feature>
<accession>A0A6P6PX68</accession>